<organism evidence="3 4">
    <name type="scientific">Nocardioides aquiterrae</name>
    <dbReference type="NCBI Taxonomy" id="203799"/>
    <lineage>
        <taxon>Bacteria</taxon>
        <taxon>Bacillati</taxon>
        <taxon>Actinomycetota</taxon>
        <taxon>Actinomycetes</taxon>
        <taxon>Propionibacteriales</taxon>
        <taxon>Nocardioidaceae</taxon>
        <taxon>Nocardioides</taxon>
    </lineage>
</organism>
<protein>
    <submittedName>
        <fullName evidence="3">Enoyl-CoA hydratase</fullName>
    </submittedName>
</protein>
<dbReference type="EMBL" id="BAAAJE010000006">
    <property type="protein sequence ID" value="GAA1138894.1"/>
    <property type="molecule type" value="Genomic_DNA"/>
</dbReference>
<name>A0ABN1UC94_9ACTN</name>
<evidence type="ECO:0000313" key="3">
    <source>
        <dbReference type="EMBL" id="GAA1138894.1"/>
    </source>
</evidence>
<dbReference type="InterPro" id="IPR018376">
    <property type="entry name" value="Enoyl-CoA_hyd/isom_CS"/>
</dbReference>
<dbReference type="CDD" id="cd06558">
    <property type="entry name" value="crotonase-like"/>
    <property type="match status" value="1"/>
</dbReference>
<keyword evidence="4" id="KW-1185">Reference proteome</keyword>
<dbReference type="InterPro" id="IPR001753">
    <property type="entry name" value="Enoyl-CoA_hydra/iso"/>
</dbReference>
<dbReference type="RefSeq" id="WP_343907189.1">
    <property type="nucleotide sequence ID" value="NZ_BAAAJE010000006.1"/>
</dbReference>
<dbReference type="Pfam" id="PF00378">
    <property type="entry name" value="ECH_1"/>
    <property type="match status" value="1"/>
</dbReference>
<evidence type="ECO:0000256" key="1">
    <source>
        <dbReference type="ARBA" id="ARBA00005254"/>
    </source>
</evidence>
<dbReference type="InterPro" id="IPR029045">
    <property type="entry name" value="ClpP/crotonase-like_dom_sf"/>
</dbReference>
<proteinExistence type="inferred from homology"/>
<dbReference type="PANTHER" id="PTHR11941">
    <property type="entry name" value="ENOYL-COA HYDRATASE-RELATED"/>
    <property type="match status" value="1"/>
</dbReference>
<dbReference type="PANTHER" id="PTHR11941:SF130">
    <property type="entry name" value="ENOYL-COA HYDRATASE ECHA12-RELATED"/>
    <property type="match status" value="1"/>
</dbReference>
<evidence type="ECO:0000256" key="2">
    <source>
        <dbReference type="RuleBase" id="RU003707"/>
    </source>
</evidence>
<accession>A0ABN1UC94</accession>
<sequence length="226" mass="23533">MSAVQHRDGPHGARMLLLDAPERRNALRLGMLDALSAGLSEDPDRTVVIASSTPGIFCAGADLRVPDEERASISDRLYELYELMVTRPGVVVALVDGAAVGGGAQLATAADLRIVTGRARFRWVGPGHGLAVGAWILPHLVGRTAALDLALTARWVDAPAAVRLGLAVEVSDSADAELERICAGVTSGAPSAVGRVKQVAAPSGLVEVLRRERQLNAAAWDGRVGG</sequence>
<dbReference type="PROSITE" id="PS00166">
    <property type="entry name" value="ENOYL_COA_HYDRATASE"/>
    <property type="match status" value="1"/>
</dbReference>
<comment type="caution">
    <text evidence="3">The sequence shown here is derived from an EMBL/GenBank/DDBJ whole genome shotgun (WGS) entry which is preliminary data.</text>
</comment>
<dbReference type="Gene3D" id="3.90.226.10">
    <property type="entry name" value="2-enoyl-CoA Hydratase, Chain A, domain 1"/>
    <property type="match status" value="1"/>
</dbReference>
<evidence type="ECO:0000313" key="4">
    <source>
        <dbReference type="Proteomes" id="UP001499979"/>
    </source>
</evidence>
<reference evidence="3 4" key="1">
    <citation type="journal article" date="2019" name="Int. J. Syst. Evol. Microbiol.">
        <title>The Global Catalogue of Microorganisms (GCM) 10K type strain sequencing project: providing services to taxonomists for standard genome sequencing and annotation.</title>
        <authorList>
            <consortium name="The Broad Institute Genomics Platform"/>
            <consortium name="The Broad Institute Genome Sequencing Center for Infectious Disease"/>
            <person name="Wu L."/>
            <person name="Ma J."/>
        </authorList>
    </citation>
    <scope>NUCLEOTIDE SEQUENCE [LARGE SCALE GENOMIC DNA]</scope>
    <source>
        <strain evidence="3 4">JCM 11813</strain>
    </source>
</reference>
<comment type="similarity">
    <text evidence="1 2">Belongs to the enoyl-CoA hydratase/isomerase family.</text>
</comment>
<dbReference type="Proteomes" id="UP001499979">
    <property type="component" value="Unassembled WGS sequence"/>
</dbReference>
<gene>
    <name evidence="3" type="ORF">GCM10009606_18270</name>
</gene>
<dbReference type="SUPFAM" id="SSF52096">
    <property type="entry name" value="ClpP/crotonase"/>
    <property type="match status" value="1"/>
</dbReference>